<comment type="caution">
    <text evidence="4">The sequence shown here is derived from an EMBL/GenBank/DDBJ whole genome shotgun (WGS) entry which is preliminary data.</text>
</comment>
<dbReference type="InterPro" id="IPR052512">
    <property type="entry name" value="4CMD/NDH-1_regulator"/>
</dbReference>
<dbReference type="Proteomes" id="UP000247973">
    <property type="component" value="Unassembled WGS sequence"/>
</dbReference>
<feature type="domain" description="Carboxymuconolactone decarboxylase-like" evidence="3">
    <location>
        <begin position="60"/>
        <end position="144"/>
    </location>
</feature>
<dbReference type="SUPFAM" id="SSF69118">
    <property type="entry name" value="AhpD-like"/>
    <property type="match status" value="1"/>
</dbReference>
<dbReference type="RefSeq" id="WP_185144246.1">
    <property type="nucleotide sequence ID" value="NZ_QICL01000004.1"/>
</dbReference>
<evidence type="ECO:0000256" key="2">
    <source>
        <dbReference type="SAM" id="SignalP"/>
    </source>
</evidence>
<feature type="chain" id="PRO_5015935909" evidence="2">
    <location>
        <begin position="20"/>
        <end position="290"/>
    </location>
</feature>
<dbReference type="EMBL" id="QICL01000004">
    <property type="protein sequence ID" value="PXV66771.1"/>
    <property type="molecule type" value="Genomic_DNA"/>
</dbReference>
<evidence type="ECO:0000256" key="1">
    <source>
        <dbReference type="SAM" id="MobiDB-lite"/>
    </source>
</evidence>
<evidence type="ECO:0000313" key="4">
    <source>
        <dbReference type="EMBL" id="PXV66771.1"/>
    </source>
</evidence>
<name>A0A2V3PTA9_9BACT</name>
<feature type="signal peptide" evidence="2">
    <location>
        <begin position="1"/>
        <end position="19"/>
    </location>
</feature>
<sequence length="290" mass="32037">MKFRIIFTLIFITPLVASAQIKDMNTIEKSERYQRGWNKLQEIDGEAGENVVNGLKNISPELSQFIIEYSFGDVYSLDKLDNKSKEIAAVSSLIAQGAIPQLKVHLNGALNTGSSVNEVKEVILQMSAYAGFPKAINAMNAFKEVLNERKEKSIVDSIGQQPTPNNEDRRKTGSKALASLDSNQEQLIIDTYDNFSPELTRFVIEYGYGDIYSRDNIDKKLRQTASIAALTTLGNAPSQLKFHINGGLNVGLTIDEIKGIMLLMTVYAGFPAAINGTNILKEVVAERNNK</sequence>
<dbReference type="Gene3D" id="1.20.1290.10">
    <property type="entry name" value="AhpD-like"/>
    <property type="match status" value="2"/>
</dbReference>
<dbReference type="PANTHER" id="PTHR33570:SF10">
    <property type="entry name" value="GAMMA-CARBOXYMUCONOLACTONE DECARBOXYLASE"/>
    <property type="match status" value="1"/>
</dbReference>
<dbReference type="GO" id="GO:0051920">
    <property type="term" value="F:peroxiredoxin activity"/>
    <property type="evidence" value="ECO:0007669"/>
    <property type="project" value="InterPro"/>
</dbReference>
<gene>
    <name evidence="4" type="ORF">CLV62_10431</name>
</gene>
<evidence type="ECO:0000259" key="3">
    <source>
        <dbReference type="Pfam" id="PF02627"/>
    </source>
</evidence>
<organism evidence="4 5">
    <name type="scientific">Dysgonomonas alginatilytica</name>
    <dbReference type="NCBI Taxonomy" id="1605892"/>
    <lineage>
        <taxon>Bacteria</taxon>
        <taxon>Pseudomonadati</taxon>
        <taxon>Bacteroidota</taxon>
        <taxon>Bacteroidia</taxon>
        <taxon>Bacteroidales</taxon>
        <taxon>Dysgonomonadaceae</taxon>
        <taxon>Dysgonomonas</taxon>
    </lineage>
</organism>
<dbReference type="AlphaFoldDB" id="A0A2V3PTA9"/>
<dbReference type="Pfam" id="PF02627">
    <property type="entry name" value="CMD"/>
    <property type="match status" value="2"/>
</dbReference>
<feature type="domain" description="Carboxymuconolactone decarboxylase-like" evidence="3">
    <location>
        <begin position="197"/>
        <end position="282"/>
    </location>
</feature>
<dbReference type="InterPro" id="IPR003779">
    <property type="entry name" value="CMD-like"/>
</dbReference>
<protein>
    <submittedName>
        <fullName evidence="4">4-carboxymuconolactone decarboxylase</fullName>
    </submittedName>
</protein>
<dbReference type="PANTHER" id="PTHR33570">
    <property type="entry name" value="4-CARBOXYMUCONOLACTONE DECARBOXYLASE FAMILY PROTEIN"/>
    <property type="match status" value="1"/>
</dbReference>
<keyword evidence="2" id="KW-0732">Signal</keyword>
<evidence type="ECO:0000313" key="5">
    <source>
        <dbReference type="Proteomes" id="UP000247973"/>
    </source>
</evidence>
<proteinExistence type="predicted"/>
<keyword evidence="5" id="KW-1185">Reference proteome</keyword>
<dbReference type="InterPro" id="IPR029032">
    <property type="entry name" value="AhpD-like"/>
</dbReference>
<accession>A0A2V3PTA9</accession>
<reference evidence="4 5" key="1">
    <citation type="submission" date="2018-03" db="EMBL/GenBank/DDBJ databases">
        <title>Genomic Encyclopedia of Archaeal and Bacterial Type Strains, Phase II (KMG-II): from individual species to whole genera.</title>
        <authorList>
            <person name="Goeker M."/>
        </authorList>
    </citation>
    <scope>NUCLEOTIDE SEQUENCE [LARGE SCALE GENOMIC DNA]</scope>
    <source>
        <strain evidence="4 5">DSM 100214</strain>
    </source>
</reference>
<feature type="region of interest" description="Disordered" evidence="1">
    <location>
        <begin position="153"/>
        <end position="172"/>
    </location>
</feature>